<organism evidence="5 6">
    <name type="scientific">Leptotrombidium deliense</name>
    <dbReference type="NCBI Taxonomy" id="299467"/>
    <lineage>
        <taxon>Eukaryota</taxon>
        <taxon>Metazoa</taxon>
        <taxon>Ecdysozoa</taxon>
        <taxon>Arthropoda</taxon>
        <taxon>Chelicerata</taxon>
        <taxon>Arachnida</taxon>
        <taxon>Acari</taxon>
        <taxon>Acariformes</taxon>
        <taxon>Trombidiformes</taxon>
        <taxon>Prostigmata</taxon>
        <taxon>Anystina</taxon>
        <taxon>Parasitengona</taxon>
        <taxon>Trombiculoidea</taxon>
        <taxon>Trombiculidae</taxon>
        <taxon>Leptotrombidium</taxon>
    </lineage>
</organism>
<evidence type="ECO:0000313" key="6">
    <source>
        <dbReference type="Proteomes" id="UP000288716"/>
    </source>
</evidence>
<gene>
    <name evidence="5" type="ORF">B4U80_08901</name>
</gene>
<keyword evidence="6" id="KW-1185">Reference proteome</keyword>
<protein>
    <recommendedName>
        <fullName evidence="4">NADP-dependent oxidoreductase domain-containing protein</fullName>
    </recommendedName>
</protein>
<sequence>MNKFVQLANGAHLPSIGLGSYESGHLIRRAFEIGYRQLDCAPLYRNQSEIGVHIENAISENVLKRDELFITSKLPMNGMRPEKVEYFLRKSLKELRVDYVDLFLIHAPFAIKYVADDVFYPTDESTEMLLADEELDFCVTWKASLFIFENNEEMERMVNIGLAKSIGLSNFNENQISRILQMATIKPTVLQVELHAYFQQRKLVKFCNDNKIAVQAFASLGSPQTAAEYQNSILINDPIVKQIADKYKKTVAQ</sequence>
<dbReference type="PRINTS" id="PR00069">
    <property type="entry name" value="ALDKETRDTASE"/>
</dbReference>
<accession>A0A443RVN9</accession>
<feature type="non-terminal residue" evidence="5">
    <location>
        <position position="253"/>
    </location>
</feature>
<reference evidence="5 6" key="1">
    <citation type="journal article" date="2018" name="Gigascience">
        <title>Genomes of trombidid mites reveal novel predicted allergens and laterally-transferred genes associated with secondary metabolism.</title>
        <authorList>
            <person name="Dong X."/>
            <person name="Chaisiri K."/>
            <person name="Xia D."/>
            <person name="Armstrong S.D."/>
            <person name="Fang Y."/>
            <person name="Donnelly M.J."/>
            <person name="Kadowaki T."/>
            <person name="McGarry J.W."/>
            <person name="Darby A.C."/>
            <person name="Makepeace B.L."/>
        </authorList>
    </citation>
    <scope>NUCLEOTIDE SEQUENCE [LARGE SCALE GENOMIC DNA]</scope>
    <source>
        <strain evidence="5">UoL-UT</strain>
    </source>
</reference>
<evidence type="ECO:0000256" key="2">
    <source>
        <dbReference type="PIRSR" id="PIRSR000097-2"/>
    </source>
</evidence>
<dbReference type="STRING" id="299467.A0A443RVN9"/>
<dbReference type="InterPro" id="IPR023210">
    <property type="entry name" value="NADP_OxRdtase_dom"/>
</dbReference>
<dbReference type="SUPFAM" id="SSF51430">
    <property type="entry name" value="NAD(P)-linked oxidoreductase"/>
    <property type="match status" value="1"/>
</dbReference>
<dbReference type="Proteomes" id="UP000288716">
    <property type="component" value="Unassembled WGS sequence"/>
</dbReference>
<dbReference type="InterPro" id="IPR020471">
    <property type="entry name" value="AKR"/>
</dbReference>
<evidence type="ECO:0000313" key="5">
    <source>
        <dbReference type="EMBL" id="RWS19245.1"/>
    </source>
</evidence>
<feature type="active site" description="Proton donor" evidence="1">
    <location>
        <position position="44"/>
    </location>
</feature>
<dbReference type="OrthoDB" id="6505439at2759"/>
<dbReference type="VEuPathDB" id="VectorBase:LDEU012795"/>
<dbReference type="Gene3D" id="3.20.20.100">
    <property type="entry name" value="NADP-dependent oxidoreductase domain"/>
    <property type="match status" value="1"/>
</dbReference>
<feature type="binding site" evidence="2">
    <location>
        <position position="106"/>
    </location>
    <ligand>
        <name>substrate</name>
    </ligand>
</feature>
<dbReference type="PANTHER" id="PTHR11732">
    <property type="entry name" value="ALDO/KETO REDUCTASE"/>
    <property type="match status" value="1"/>
</dbReference>
<feature type="site" description="Lowers pKa of active site Tyr" evidence="3">
    <location>
        <position position="73"/>
    </location>
</feature>
<dbReference type="PIRSF" id="PIRSF000097">
    <property type="entry name" value="AKR"/>
    <property type="match status" value="1"/>
</dbReference>
<evidence type="ECO:0000259" key="4">
    <source>
        <dbReference type="Pfam" id="PF00248"/>
    </source>
</evidence>
<dbReference type="AlphaFoldDB" id="A0A443RVN9"/>
<evidence type="ECO:0000256" key="3">
    <source>
        <dbReference type="PIRSR" id="PIRSR000097-3"/>
    </source>
</evidence>
<proteinExistence type="predicted"/>
<dbReference type="EMBL" id="NCKV01028470">
    <property type="protein sequence ID" value="RWS19245.1"/>
    <property type="molecule type" value="Genomic_DNA"/>
</dbReference>
<feature type="domain" description="NADP-dependent oxidoreductase" evidence="4">
    <location>
        <begin position="25"/>
        <end position="232"/>
    </location>
</feature>
<name>A0A443RVN9_9ACAR</name>
<dbReference type="Pfam" id="PF00248">
    <property type="entry name" value="Aldo_ket_red"/>
    <property type="match status" value="1"/>
</dbReference>
<dbReference type="InterPro" id="IPR018170">
    <property type="entry name" value="Aldo/ket_reductase_CS"/>
</dbReference>
<evidence type="ECO:0000256" key="1">
    <source>
        <dbReference type="PIRSR" id="PIRSR000097-1"/>
    </source>
</evidence>
<dbReference type="GO" id="GO:0016491">
    <property type="term" value="F:oxidoreductase activity"/>
    <property type="evidence" value="ECO:0007669"/>
    <property type="project" value="InterPro"/>
</dbReference>
<comment type="caution">
    <text evidence="5">The sequence shown here is derived from an EMBL/GenBank/DDBJ whole genome shotgun (WGS) entry which is preliminary data.</text>
</comment>
<dbReference type="InterPro" id="IPR036812">
    <property type="entry name" value="NAD(P)_OxRdtase_dom_sf"/>
</dbReference>
<dbReference type="PROSITE" id="PS00062">
    <property type="entry name" value="ALDOKETO_REDUCTASE_2"/>
    <property type="match status" value="1"/>
</dbReference>